<comment type="similarity">
    <text evidence="1 6">Belongs to the universal ribosomal protein uL13 family.</text>
</comment>
<dbReference type="EMBL" id="CP036425">
    <property type="protein sequence ID" value="QDU32946.1"/>
    <property type="molecule type" value="Genomic_DNA"/>
</dbReference>
<keyword evidence="3 6" id="KW-0689">Ribosomal protein</keyword>
<protein>
    <recommendedName>
        <fullName evidence="5 6">Large ribosomal subunit protein uL13</fullName>
    </recommendedName>
</protein>
<dbReference type="SUPFAM" id="SSF52161">
    <property type="entry name" value="Ribosomal protein L13"/>
    <property type="match status" value="1"/>
</dbReference>
<dbReference type="Proteomes" id="UP000317369">
    <property type="component" value="Chromosome"/>
</dbReference>
<organism evidence="7 8">
    <name type="scientific">Poriferisphaera corsica</name>
    <dbReference type="NCBI Taxonomy" id="2528020"/>
    <lineage>
        <taxon>Bacteria</taxon>
        <taxon>Pseudomonadati</taxon>
        <taxon>Planctomycetota</taxon>
        <taxon>Phycisphaerae</taxon>
        <taxon>Phycisphaerales</taxon>
        <taxon>Phycisphaeraceae</taxon>
        <taxon>Poriferisphaera</taxon>
    </lineage>
</organism>
<evidence type="ECO:0000256" key="1">
    <source>
        <dbReference type="ARBA" id="ARBA00006227"/>
    </source>
</evidence>
<dbReference type="HAMAP" id="MF_01366">
    <property type="entry name" value="Ribosomal_uL13"/>
    <property type="match status" value="1"/>
</dbReference>
<proteinExistence type="inferred from homology"/>
<dbReference type="KEGG" id="pcor:KS4_09850"/>
<dbReference type="InterPro" id="IPR005823">
    <property type="entry name" value="Ribosomal_uL13_bac-type"/>
</dbReference>
<dbReference type="Gene3D" id="3.90.1180.10">
    <property type="entry name" value="Ribosomal protein L13"/>
    <property type="match status" value="1"/>
</dbReference>
<keyword evidence="4 6" id="KW-0687">Ribonucleoprotein</keyword>
<dbReference type="InterPro" id="IPR036899">
    <property type="entry name" value="Ribosomal_uL13_sf"/>
</dbReference>
<dbReference type="PANTHER" id="PTHR11545:SF2">
    <property type="entry name" value="LARGE RIBOSOMAL SUBUNIT PROTEIN UL13M"/>
    <property type="match status" value="1"/>
</dbReference>
<accession>A0A517YRV6</accession>
<evidence type="ECO:0000256" key="5">
    <source>
        <dbReference type="ARBA" id="ARBA00035201"/>
    </source>
</evidence>
<evidence type="ECO:0000313" key="7">
    <source>
        <dbReference type="EMBL" id="QDU32946.1"/>
    </source>
</evidence>
<evidence type="ECO:0000256" key="6">
    <source>
        <dbReference type="HAMAP-Rule" id="MF_01366"/>
    </source>
</evidence>
<dbReference type="PANTHER" id="PTHR11545">
    <property type="entry name" value="RIBOSOMAL PROTEIN L13"/>
    <property type="match status" value="1"/>
</dbReference>
<dbReference type="GO" id="GO:0017148">
    <property type="term" value="P:negative regulation of translation"/>
    <property type="evidence" value="ECO:0007669"/>
    <property type="project" value="TreeGrafter"/>
</dbReference>
<gene>
    <name evidence="6 7" type="primary">rplM</name>
    <name evidence="7" type="ORF">KS4_09850</name>
</gene>
<dbReference type="Pfam" id="PF00572">
    <property type="entry name" value="Ribosomal_L13"/>
    <property type="match status" value="1"/>
</dbReference>
<dbReference type="GO" id="GO:0003735">
    <property type="term" value="F:structural constituent of ribosome"/>
    <property type="evidence" value="ECO:0007669"/>
    <property type="project" value="InterPro"/>
</dbReference>
<dbReference type="AlphaFoldDB" id="A0A517YRV6"/>
<dbReference type="GO" id="GO:0006412">
    <property type="term" value="P:translation"/>
    <property type="evidence" value="ECO:0007669"/>
    <property type="project" value="UniProtKB-UniRule"/>
</dbReference>
<evidence type="ECO:0000256" key="2">
    <source>
        <dbReference type="ARBA" id="ARBA00011838"/>
    </source>
</evidence>
<dbReference type="NCBIfam" id="TIGR01066">
    <property type="entry name" value="rplM_bact"/>
    <property type="match status" value="1"/>
</dbReference>
<dbReference type="GO" id="GO:0003729">
    <property type="term" value="F:mRNA binding"/>
    <property type="evidence" value="ECO:0007669"/>
    <property type="project" value="TreeGrafter"/>
</dbReference>
<evidence type="ECO:0000256" key="4">
    <source>
        <dbReference type="ARBA" id="ARBA00023274"/>
    </source>
</evidence>
<reference evidence="7 8" key="1">
    <citation type="submission" date="2019-02" db="EMBL/GenBank/DDBJ databases">
        <title>Deep-cultivation of Planctomycetes and their phenomic and genomic characterization uncovers novel biology.</title>
        <authorList>
            <person name="Wiegand S."/>
            <person name="Jogler M."/>
            <person name="Boedeker C."/>
            <person name="Pinto D."/>
            <person name="Vollmers J."/>
            <person name="Rivas-Marin E."/>
            <person name="Kohn T."/>
            <person name="Peeters S.H."/>
            <person name="Heuer A."/>
            <person name="Rast P."/>
            <person name="Oberbeckmann S."/>
            <person name="Bunk B."/>
            <person name="Jeske O."/>
            <person name="Meyerdierks A."/>
            <person name="Storesund J.E."/>
            <person name="Kallscheuer N."/>
            <person name="Luecker S."/>
            <person name="Lage O.M."/>
            <person name="Pohl T."/>
            <person name="Merkel B.J."/>
            <person name="Hornburger P."/>
            <person name="Mueller R.-W."/>
            <person name="Bruemmer F."/>
            <person name="Labrenz M."/>
            <person name="Spormann A.M."/>
            <person name="Op den Camp H."/>
            <person name="Overmann J."/>
            <person name="Amann R."/>
            <person name="Jetten M.S.M."/>
            <person name="Mascher T."/>
            <person name="Medema M.H."/>
            <person name="Devos D.P."/>
            <person name="Kaster A.-K."/>
            <person name="Ovreas L."/>
            <person name="Rohde M."/>
            <person name="Galperin M.Y."/>
            <person name="Jogler C."/>
        </authorList>
    </citation>
    <scope>NUCLEOTIDE SEQUENCE [LARGE SCALE GENOMIC DNA]</scope>
    <source>
        <strain evidence="7 8">KS4</strain>
    </source>
</reference>
<evidence type="ECO:0000256" key="3">
    <source>
        <dbReference type="ARBA" id="ARBA00022980"/>
    </source>
</evidence>
<dbReference type="InterPro" id="IPR005822">
    <property type="entry name" value="Ribosomal_uL13"/>
</dbReference>
<keyword evidence="8" id="KW-1185">Reference proteome</keyword>
<sequence>MVPSASVDRTGVLTKLFRSQSFHRRFASIWGTNYGFKTMNRQTYLAKNNEVKQDWLLVDASDKVLGRMATEIAVILMGKNKPTYTPHHDVGDFVVITNAAKIKLTGNKFDQKFYETYSGHPSGRKLYSYRELVEKKPELLIKLAVRRMLPKNKLATKMLSKLKVYAGEEHPHQAQQPTVHELKSA</sequence>
<comment type="function">
    <text evidence="6">This protein is one of the early assembly proteins of the 50S ribosomal subunit, although it is not seen to bind rRNA by itself. It is important during the early stages of 50S assembly.</text>
</comment>
<comment type="subunit">
    <text evidence="2 6">Part of the 50S ribosomal subunit.</text>
</comment>
<dbReference type="CDD" id="cd00392">
    <property type="entry name" value="Ribosomal_L13"/>
    <property type="match status" value="1"/>
</dbReference>
<dbReference type="FunFam" id="3.90.1180.10:FF:000001">
    <property type="entry name" value="50S ribosomal protein L13"/>
    <property type="match status" value="1"/>
</dbReference>
<evidence type="ECO:0000313" key="8">
    <source>
        <dbReference type="Proteomes" id="UP000317369"/>
    </source>
</evidence>
<dbReference type="GO" id="GO:0022625">
    <property type="term" value="C:cytosolic large ribosomal subunit"/>
    <property type="evidence" value="ECO:0007669"/>
    <property type="project" value="TreeGrafter"/>
</dbReference>
<name>A0A517YRV6_9BACT</name>